<dbReference type="PANTHER" id="PTHR10353:SF302">
    <property type="entry name" value="BETA-GLUCOSIDASE 40"/>
    <property type="match status" value="1"/>
</dbReference>
<dbReference type="Gene3D" id="3.20.20.80">
    <property type="entry name" value="Glycosidases"/>
    <property type="match status" value="1"/>
</dbReference>
<accession>I3SJ01</accession>
<evidence type="ECO:0008006" key="4">
    <source>
        <dbReference type="Google" id="ProtNLM"/>
    </source>
</evidence>
<dbReference type="GO" id="GO:0005975">
    <property type="term" value="P:carbohydrate metabolic process"/>
    <property type="evidence" value="ECO:0007669"/>
    <property type="project" value="InterPro"/>
</dbReference>
<sequence length="200" mass="22888">MRSRVGSRLPKFSPSESASLKGSIDFVGINHYTTFYTRHNSSNLIGIVLNDTIADSGAVTLPFNGTKVIGERANSIWLYLVPEGMRSLMNYIKQKYGNPLVVITENGMDDPNNPFISIKDALKDEKRIRYYNGYLSSLLASIKDGCNVKGYFAWSLLDNWEWSAGYTCRFGLYFVDYKDNQKRYPKQSVEWFKNFLKPTK</sequence>
<organism evidence="3">
    <name type="scientific">Lotus japonicus</name>
    <name type="common">Lotus corniculatus var. japonicus</name>
    <dbReference type="NCBI Taxonomy" id="34305"/>
    <lineage>
        <taxon>Eukaryota</taxon>
        <taxon>Viridiplantae</taxon>
        <taxon>Streptophyta</taxon>
        <taxon>Embryophyta</taxon>
        <taxon>Tracheophyta</taxon>
        <taxon>Spermatophyta</taxon>
        <taxon>Magnoliopsida</taxon>
        <taxon>eudicotyledons</taxon>
        <taxon>Gunneridae</taxon>
        <taxon>Pentapetalae</taxon>
        <taxon>rosids</taxon>
        <taxon>fabids</taxon>
        <taxon>Fabales</taxon>
        <taxon>Fabaceae</taxon>
        <taxon>Papilionoideae</taxon>
        <taxon>50 kb inversion clade</taxon>
        <taxon>NPAAA clade</taxon>
        <taxon>Hologalegina</taxon>
        <taxon>robinioid clade</taxon>
        <taxon>Loteae</taxon>
        <taxon>Lotus</taxon>
    </lineage>
</organism>
<dbReference type="InterPro" id="IPR001360">
    <property type="entry name" value="Glyco_hydro_1"/>
</dbReference>
<name>I3SJ01_LOTJA</name>
<proteinExistence type="evidence at transcript level"/>
<evidence type="ECO:0000256" key="1">
    <source>
        <dbReference type="ARBA" id="ARBA00010838"/>
    </source>
</evidence>
<dbReference type="GO" id="GO:0008422">
    <property type="term" value="F:beta-glucosidase activity"/>
    <property type="evidence" value="ECO:0007669"/>
    <property type="project" value="TreeGrafter"/>
</dbReference>
<dbReference type="Pfam" id="PF00232">
    <property type="entry name" value="Glyco_hydro_1"/>
    <property type="match status" value="1"/>
</dbReference>
<evidence type="ECO:0000256" key="2">
    <source>
        <dbReference type="RuleBase" id="RU003690"/>
    </source>
</evidence>
<dbReference type="InterPro" id="IPR017853">
    <property type="entry name" value="GH"/>
</dbReference>
<comment type="similarity">
    <text evidence="1 2">Belongs to the glycosyl hydrolase 1 family.</text>
</comment>
<evidence type="ECO:0000313" key="3">
    <source>
        <dbReference type="EMBL" id="AFK40243.1"/>
    </source>
</evidence>
<dbReference type="PRINTS" id="PR00131">
    <property type="entry name" value="GLHYDRLASE1"/>
</dbReference>
<reference evidence="3" key="1">
    <citation type="submission" date="2012-05" db="EMBL/GenBank/DDBJ databases">
        <authorList>
            <person name="Krishnakumar V."/>
            <person name="Cheung F."/>
            <person name="Xiao Y."/>
            <person name="Chan A."/>
            <person name="Moskal W.A."/>
            <person name="Town C.D."/>
        </authorList>
    </citation>
    <scope>NUCLEOTIDE SEQUENCE</scope>
</reference>
<dbReference type="AlphaFoldDB" id="I3SJ01"/>
<dbReference type="EMBL" id="BT140448">
    <property type="protein sequence ID" value="AFK40243.1"/>
    <property type="molecule type" value="mRNA"/>
</dbReference>
<dbReference type="PANTHER" id="PTHR10353">
    <property type="entry name" value="GLYCOSYL HYDROLASE"/>
    <property type="match status" value="1"/>
</dbReference>
<protein>
    <recommendedName>
        <fullName evidence="4">Beta-glucosidase</fullName>
    </recommendedName>
</protein>
<dbReference type="SUPFAM" id="SSF51445">
    <property type="entry name" value="(Trans)glycosidases"/>
    <property type="match status" value="1"/>
</dbReference>